<comment type="caution">
    <text evidence="5">The sequence shown here is derived from an EMBL/GenBank/DDBJ whole genome shotgun (WGS) entry which is preliminary data.</text>
</comment>
<sequence length="545" mass="60620">MTEKPILDEAGFMLGKTFCRLEGGMLFDDQGQPIALRAKSLLFLKTLLERHGRIVSKSELAETVWSGLIVSDESISQCVADIRRFLGDENRAVLETFPKQGYRINVAKFATPLTNTRQGKFALVAAIIAVLVALIGVLIFQKTTVPTPVLREVIAVFPLREDDGATEQSYFASVFAEELNGKLAELSGFSVIPNSVSSTIGDDTELATNRAEALGARYAVDSWIKSSDLQFRIVVELIDVREHKVLWASSFEGTPEQLLQIRDEIIKSITLEIFDKLNPSDRSRIAQKETSNPLAYEEVLRGKHAGGTITRDDSLLAERHFRRAIELDPDYARAYAELAALFAIRFENGWITLNEADEIKSLHFANTAIARNPDLWLAHYALGRLHTVIGEKDYEMAEHHLERAISLQPANEDARAYFGAVKNLQGEVDLAITILEQAIASHPSPPFWYYLSLGHALFHAKRYEDAAIALEQCLTQMPTAPYCLRFQIANYGAMGQIEDAEWAADEYELLGFEASISSIMSLFIIQDPAALSNLETALRVAGLPE</sequence>
<evidence type="ECO:0000256" key="2">
    <source>
        <dbReference type="PROSITE-ProRule" id="PRU01091"/>
    </source>
</evidence>
<evidence type="ECO:0000313" key="5">
    <source>
        <dbReference type="EMBL" id="TDT73895.1"/>
    </source>
</evidence>
<protein>
    <submittedName>
        <fullName evidence="5">DNA-binding winged helix-turn-helix (WHTH) protein</fullName>
    </submittedName>
</protein>
<accession>A0A4V3EVQ9</accession>
<dbReference type="GO" id="GO:0006355">
    <property type="term" value="P:regulation of DNA-templated transcription"/>
    <property type="evidence" value="ECO:0007669"/>
    <property type="project" value="InterPro"/>
</dbReference>
<keyword evidence="6" id="KW-1185">Reference proteome</keyword>
<dbReference type="Pfam" id="PF00486">
    <property type="entry name" value="Trans_reg_C"/>
    <property type="match status" value="1"/>
</dbReference>
<dbReference type="SUPFAM" id="SSF48452">
    <property type="entry name" value="TPR-like"/>
    <property type="match status" value="1"/>
</dbReference>
<gene>
    <name evidence="5" type="ORF">BDE40_2673</name>
</gene>
<reference evidence="5 6" key="1">
    <citation type="submission" date="2019-03" db="EMBL/GenBank/DDBJ databases">
        <title>Genomic Encyclopedia of Archaeal and Bacterial Type Strains, Phase II (KMG-II): from individual species to whole genera.</title>
        <authorList>
            <person name="Goeker M."/>
        </authorList>
    </citation>
    <scope>NUCLEOTIDE SEQUENCE [LARGE SCALE GENOMIC DNA]</scope>
    <source>
        <strain evidence="5 6">DSM 29467</strain>
    </source>
</reference>
<evidence type="ECO:0000256" key="1">
    <source>
        <dbReference type="ARBA" id="ARBA00023125"/>
    </source>
</evidence>
<dbReference type="PROSITE" id="PS51755">
    <property type="entry name" value="OMPR_PHOB"/>
    <property type="match status" value="1"/>
</dbReference>
<keyword evidence="3" id="KW-0812">Transmembrane</keyword>
<feature type="DNA-binding region" description="OmpR/PhoB-type" evidence="2">
    <location>
        <begin position="9"/>
        <end position="106"/>
    </location>
</feature>
<evidence type="ECO:0000256" key="3">
    <source>
        <dbReference type="SAM" id="Phobius"/>
    </source>
</evidence>
<dbReference type="PANTHER" id="PTHR12558">
    <property type="entry name" value="CELL DIVISION CYCLE 16,23,27"/>
    <property type="match status" value="1"/>
</dbReference>
<dbReference type="InterPro" id="IPR036388">
    <property type="entry name" value="WH-like_DNA-bd_sf"/>
</dbReference>
<keyword evidence="3" id="KW-1133">Transmembrane helix</keyword>
<evidence type="ECO:0000259" key="4">
    <source>
        <dbReference type="PROSITE" id="PS51755"/>
    </source>
</evidence>
<dbReference type="GO" id="GO:0003677">
    <property type="term" value="F:DNA binding"/>
    <property type="evidence" value="ECO:0007669"/>
    <property type="project" value="UniProtKB-UniRule"/>
</dbReference>
<dbReference type="RefSeq" id="WP_134015223.1">
    <property type="nucleotide sequence ID" value="NZ_SOBH01000003.1"/>
</dbReference>
<keyword evidence="1 2" id="KW-0238">DNA-binding</keyword>
<dbReference type="SMART" id="SM00862">
    <property type="entry name" value="Trans_reg_C"/>
    <property type="match status" value="1"/>
</dbReference>
<dbReference type="PANTHER" id="PTHR12558:SF13">
    <property type="entry name" value="CELL DIVISION CYCLE PROTEIN 27 HOMOLOG"/>
    <property type="match status" value="1"/>
</dbReference>
<dbReference type="Gene3D" id="1.10.10.10">
    <property type="entry name" value="Winged helix-like DNA-binding domain superfamily/Winged helix DNA-binding domain"/>
    <property type="match status" value="1"/>
</dbReference>
<dbReference type="InterPro" id="IPR011990">
    <property type="entry name" value="TPR-like_helical_dom_sf"/>
</dbReference>
<dbReference type="OrthoDB" id="54411at2"/>
<dbReference type="Proteomes" id="UP000294563">
    <property type="component" value="Unassembled WGS sequence"/>
</dbReference>
<dbReference type="EMBL" id="SOBH01000003">
    <property type="protein sequence ID" value="TDT73895.1"/>
    <property type="molecule type" value="Genomic_DNA"/>
</dbReference>
<keyword evidence="3" id="KW-0472">Membrane</keyword>
<name>A0A4V3EVQ9_9RHOB</name>
<dbReference type="InterPro" id="IPR016032">
    <property type="entry name" value="Sig_transdc_resp-reg_C-effctor"/>
</dbReference>
<dbReference type="AlphaFoldDB" id="A0A4V3EVQ9"/>
<dbReference type="GO" id="GO:0000160">
    <property type="term" value="P:phosphorelay signal transduction system"/>
    <property type="evidence" value="ECO:0007669"/>
    <property type="project" value="InterPro"/>
</dbReference>
<feature type="transmembrane region" description="Helical" evidence="3">
    <location>
        <begin position="121"/>
        <end position="140"/>
    </location>
</feature>
<feature type="domain" description="OmpR/PhoB-type" evidence="4">
    <location>
        <begin position="9"/>
        <end position="106"/>
    </location>
</feature>
<dbReference type="Pfam" id="PF14559">
    <property type="entry name" value="TPR_19"/>
    <property type="match status" value="1"/>
</dbReference>
<dbReference type="SUPFAM" id="SSF46894">
    <property type="entry name" value="C-terminal effector domain of the bipartite response regulators"/>
    <property type="match status" value="1"/>
</dbReference>
<dbReference type="SMART" id="SM00028">
    <property type="entry name" value="TPR"/>
    <property type="match status" value="3"/>
</dbReference>
<dbReference type="Gene3D" id="1.25.40.10">
    <property type="entry name" value="Tetratricopeptide repeat domain"/>
    <property type="match status" value="1"/>
</dbReference>
<dbReference type="InterPro" id="IPR001867">
    <property type="entry name" value="OmpR/PhoB-type_DNA-bd"/>
</dbReference>
<organism evidence="5 6">
    <name type="scientific">Litoreibacter halocynthiae</name>
    <dbReference type="NCBI Taxonomy" id="1242689"/>
    <lineage>
        <taxon>Bacteria</taxon>
        <taxon>Pseudomonadati</taxon>
        <taxon>Pseudomonadota</taxon>
        <taxon>Alphaproteobacteria</taxon>
        <taxon>Rhodobacterales</taxon>
        <taxon>Roseobacteraceae</taxon>
        <taxon>Litoreibacter</taxon>
    </lineage>
</organism>
<dbReference type="InterPro" id="IPR019734">
    <property type="entry name" value="TPR_rpt"/>
</dbReference>
<proteinExistence type="predicted"/>
<evidence type="ECO:0000313" key="6">
    <source>
        <dbReference type="Proteomes" id="UP000294563"/>
    </source>
</evidence>